<accession>A0A1N6Y177</accession>
<evidence type="ECO:0000256" key="1">
    <source>
        <dbReference type="SAM" id="SignalP"/>
    </source>
</evidence>
<feature type="signal peptide" evidence="1">
    <location>
        <begin position="1"/>
        <end position="19"/>
    </location>
</feature>
<dbReference type="Pfam" id="PF11518">
    <property type="entry name" value="DUF3221"/>
    <property type="match status" value="1"/>
</dbReference>
<dbReference type="EMBL" id="FTLX01000005">
    <property type="protein sequence ID" value="SIR08219.1"/>
    <property type="molecule type" value="Genomic_DNA"/>
</dbReference>
<dbReference type="RefSeq" id="WP_045849260.1">
    <property type="nucleotide sequence ID" value="NZ_FTLX01000005.1"/>
</dbReference>
<dbReference type="EMBL" id="MWSK01000005">
    <property type="protein sequence ID" value="OXS77479.1"/>
    <property type="molecule type" value="Genomic_DNA"/>
</dbReference>
<reference evidence="2" key="3">
    <citation type="submission" date="2017-03" db="EMBL/GenBank/DDBJ databases">
        <authorList>
            <person name="Dastager S.G."/>
            <person name="Neurgaonkar P.S."/>
            <person name="Dharne M.S."/>
        </authorList>
    </citation>
    <scope>NUCLEOTIDE SEQUENCE</scope>
    <source>
        <strain evidence="2">DSM 25145</strain>
    </source>
</reference>
<reference evidence="3 4" key="1">
    <citation type="submission" date="2017-01" db="EMBL/GenBank/DDBJ databases">
        <authorList>
            <person name="Mah S.A."/>
            <person name="Swanson W.J."/>
            <person name="Moy G.W."/>
            <person name="Vacquier V.D."/>
        </authorList>
    </citation>
    <scope>NUCLEOTIDE SEQUENCE [LARGE SCALE GENOMIC DNA]</scope>
    <source>
        <strain evidence="3 4">NIO-1016</strain>
    </source>
</reference>
<dbReference type="STRING" id="1017273.SAMN05443094_105114"/>
<proteinExistence type="predicted"/>
<organism evidence="3 4">
    <name type="scientific">Domibacillus enclensis</name>
    <dbReference type="NCBI Taxonomy" id="1017273"/>
    <lineage>
        <taxon>Bacteria</taxon>
        <taxon>Bacillati</taxon>
        <taxon>Bacillota</taxon>
        <taxon>Bacilli</taxon>
        <taxon>Bacillales</taxon>
        <taxon>Bacillaceae</taxon>
        <taxon>Domibacillus</taxon>
    </lineage>
</organism>
<dbReference type="InterPro" id="IPR021598">
    <property type="entry name" value="DUF3221"/>
</dbReference>
<dbReference type="Proteomes" id="UP000215545">
    <property type="component" value="Unassembled WGS sequence"/>
</dbReference>
<keyword evidence="1" id="KW-0732">Signal</keyword>
<sequence>MKKLLLMILLLLAGCTERAALLPENPESMRVQNGESRNGWVIEENELIHRTAAVLNDAKKLEGPVTAIGETFKLYVYSDEGDEQAYPVWLDDQSVMFEHNGKRYRTEDPEAVETIRQIYPLHDQPNAQSLEAFQGFLVEKTNEDGMAKALIVSGISKEQARTLNYRKVTETIEITDAIWFTSENMEFEKREKGEFMTVWWDAEKPHSEPGILTLEAVKVLNGEEFGGSNE</sequence>
<evidence type="ECO:0000313" key="5">
    <source>
        <dbReference type="Proteomes" id="UP000215545"/>
    </source>
</evidence>
<dbReference type="PROSITE" id="PS51257">
    <property type="entry name" value="PROKAR_LIPOPROTEIN"/>
    <property type="match status" value="1"/>
</dbReference>
<evidence type="ECO:0000313" key="2">
    <source>
        <dbReference type="EMBL" id="OXS77479.1"/>
    </source>
</evidence>
<feature type="chain" id="PRO_5009939600" description="Group 4 capsule polysaccharide lipoprotein gfcB, YjbF" evidence="1">
    <location>
        <begin position="20"/>
        <end position="230"/>
    </location>
</feature>
<dbReference type="Proteomes" id="UP000186385">
    <property type="component" value="Unassembled WGS sequence"/>
</dbReference>
<dbReference type="OrthoDB" id="2973319at2"/>
<evidence type="ECO:0000313" key="4">
    <source>
        <dbReference type="Proteomes" id="UP000186385"/>
    </source>
</evidence>
<evidence type="ECO:0000313" key="3">
    <source>
        <dbReference type="EMBL" id="SIR08219.1"/>
    </source>
</evidence>
<evidence type="ECO:0008006" key="6">
    <source>
        <dbReference type="Google" id="ProtNLM"/>
    </source>
</evidence>
<keyword evidence="5" id="KW-1185">Reference proteome</keyword>
<gene>
    <name evidence="2" type="ORF">B1B05_11625</name>
    <name evidence="3" type="ORF">SAMN05443094_105114</name>
</gene>
<protein>
    <recommendedName>
        <fullName evidence="6">Group 4 capsule polysaccharide lipoprotein gfcB, YjbF</fullName>
    </recommendedName>
</protein>
<dbReference type="AlphaFoldDB" id="A0A1N6Y177"/>
<reference evidence="5" key="2">
    <citation type="submission" date="2017-03" db="EMBL/GenBank/DDBJ databases">
        <title>Bacillus sp. V-88(T) DSM27956, whole genome shotgun sequencing project.</title>
        <authorList>
            <person name="Dastager S.G."/>
            <person name="Neurgaonkar P.S."/>
            <person name="Dharne M.S."/>
        </authorList>
    </citation>
    <scope>NUCLEOTIDE SEQUENCE [LARGE SCALE GENOMIC DNA]</scope>
    <source>
        <strain evidence="5">DSM 25145</strain>
    </source>
</reference>
<name>A0A1N6Y177_9BACI</name>